<dbReference type="AlphaFoldDB" id="A0A1Y2LQ38"/>
<evidence type="ECO:0000313" key="4">
    <source>
        <dbReference type="Proteomes" id="UP000193240"/>
    </source>
</evidence>
<feature type="signal peptide" evidence="2">
    <location>
        <begin position="1"/>
        <end position="19"/>
    </location>
</feature>
<evidence type="ECO:0000256" key="1">
    <source>
        <dbReference type="SAM" id="MobiDB-lite"/>
    </source>
</evidence>
<organism evidence="3 4">
    <name type="scientific">Epicoccum nigrum</name>
    <name type="common">Soil fungus</name>
    <name type="synonym">Epicoccum purpurascens</name>
    <dbReference type="NCBI Taxonomy" id="105696"/>
    <lineage>
        <taxon>Eukaryota</taxon>
        <taxon>Fungi</taxon>
        <taxon>Dikarya</taxon>
        <taxon>Ascomycota</taxon>
        <taxon>Pezizomycotina</taxon>
        <taxon>Dothideomycetes</taxon>
        <taxon>Pleosporomycetidae</taxon>
        <taxon>Pleosporales</taxon>
        <taxon>Pleosporineae</taxon>
        <taxon>Didymellaceae</taxon>
        <taxon>Epicoccum</taxon>
    </lineage>
</organism>
<dbReference type="Proteomes" id="UP000193240">
    <property type="component" value="Unassembled WGS sequence"/>
</dbReference>
<feature type="compositionally biased region" description="Basic and acidic residues" evidence="1">
    <location>
        <begin position="99"/>
        <end position="109"/>
    </location>
</feature>
<feature type="chain" id="PRO_5011001030" evidence="2">
    <location>
        <begin position="20"/>
        <end position="258"/>
    </location>
</feature>
<gene>
    <name evidence="3" type="ORF">B5807_10389</name>
</gene>
<name>A0A1Y2LQ38_EPING</name>
<evidence type="ECO:0000313" key="3">
    <source>
        <dbReference type="EMBL" id="OSS45297.1"/>
    </source>
</evidence>
<proteinExistence type="predicted"/>
<feature type="region of interest" description="Disordered" evidence="1">
    <location>
        <begin position="75"/>
        <end position="122"/>
    </location>
</feature>
<keyword evidence="2" id="KW-0732">Signal</keyword>
<protein>
    <submittedName>
        <fullName evidence="3">Uncharacterized protein</fullName>
    </submittedName>
</protein>
<feature type="compositionally biased region" description="Low complexity" evidence="1">
    <location>
        <begin position="75"/>
        <end position="85"/>
    </location>
</feature>
<accession>A0A1Y2LQ38</accession>
<dbReference type="EMBL" id="KZ107854">
    <property type="protein sequence ID" value="OSS45297.1"/>
    <property type="molecule type" value="Genomic_DNA"/>
</dbReference>
<sequence length="258" mass="27634">MRFQNVSLLLITSLGLTQALVIPVPDITAVEKNNASTELNLIMARAAKPYTCPLKDSRSCTKCGKITFKKGKIAPAKPAPKLSSPAPKPVPCKKGTKGCKRDQTQDISKRGPSVPMDKTSGTPWGDGGSFGTYGLGSCSFVVVFDKDYAAGSHIPPARMDAAGELTTTGVEVINDHMGQLDGWLPLIKGPRNCLILTATVLGADTLQHIKNKLAEKGLKNCTPMTYDAQKSTKDGEGVFFLHRTNNVWPPRIGGDLKK</sequence>
<evidence type="ECO:0000256" key="2">
    <source>
        <dbReference type="SAM" id="SignalP"/>
    </source>
</evidence>
<reference evidence="3 4" key="1">
    <citation type="journal article" date="2017" name="Genome Announc.">
        <title>Genome sequence of the saprophytic ascomycete Epicoccum nigrum ICMP 19927 strain isolated from New Zealand.</title>
        <authorList>
            <person name="Fokin M."/>
            <person name="Fleetwood D."/>
            <person name="Weir B.S."/>
            <person name="Villas-Boas S.G."/>
        </authorList>
    </citation>
    <scope>NUCLEOTIDE SEQUENCE [LARGE SCALE GENOMIC DNA]</scope>
    <source>
        <strain evidence="3 4">ICMP 19927</strain>
    </source>
</reference>
<dbReference type="InParanoid" id="A0A1Y2LQ38"/>
<keyword evidence="4" id="KW-1185">Reference proteome</keyword>